<name>A0A6J4N064_9ACTN</name>
<evidence type="ECO:0000313" key="1">
    <source>
        <dbReference type="EMBL" id="CAA9373748.1"/>
    </source>
</evidence>
<sequence>MTYVELEPDDHQHVQVRLDDGIWVDGLLQCYRKVEGVWSGQVSFSLTAGDTRNEWFEEGRIRGAQLG</sequence>
<gene>
    <name evidence="1" type="ORF">AVDCRST_MAG47-1558</name>
</gene>
<organism evidence="1">
    <name type="scientific">uncultured Nocardioidaceae bacterium</name>
    <dbReference type="NCBI Taxonomy" id="253824"/>
    <lineage>
        <taxon>Bacteria</taxon>
        <taxon>Bacillati</taxon>
        <taxon>Actinomycetota</taxon>
        <taxon>Actinomycetes</taxon>
        <taxon>Propionibacteriales</taxon>
        <taxon>Nocardioidaceae</taxon>
        <taxon>environmental samples</taxon>
    </lineage>
</organism>
<protein>
    <submittedName>
        <fullName evidence="1">Uncharacterized protein</fullName>
    </submittedName>
</protein>
<accession>A0A6J4N064</accession>
<reference evidence="1" key="1">
    <citation type="submission" date="2020-02" db="EMBL/GenBank/DDBJ databases">
        <authorList>
            <person name="Meier V. D."/>
        </authorList>
    </citation>
    <scope>NUCLEOTIDE SEQUENCE</scope>
    <source>
        <strain evidence="1">AVDCRST_MAG47</strain>
    </source>
</reference>
<proteinExistence type="predicted"/>
<dbReference type="AlphaFoldDB" id="A0A6J4N064"/>
<dbReference type="EMBL" id="CADCUK010000108">
    <property type="protein sequence ID" value="CAA9373748.1"/>
    <property type="molecule type" value="Genomic_DNA"/>
</dbReference>